<dbReference type="AlphaFoldDB" id="A0A6J1BQE5"/>
<accession>A0A6J1BQE5</accession>
<keyword evidence="1" id="KW-0539">Nucleus</keyword>
<evidence type="ECO:0000256" key="1">
    <source>
        <dbReference type="ARBA" id="ARBA00023242"/>
    </source>
</evidence>
<proteinExistence type="predicted"/>
<dbReference type="InterPro" id="IPR036529">
    <property type="entry name" value="KIX_dom_sf"/>
</dbReference>
<dbReference type="OrthoDB" id="1937968at2759"/>
<evidence type="ECO:0000256" key="2">
    <source>
        <dbReference type="SAM" id="MobiDB-lite"/>
    </source>
</evidence>
<feature type="region of interest" description="Disordered" evidence="2">
    <location>
        <begin position="119"/>
        <end position="153"/>
    </location>
</feature>
<keyword evidence="3" id="KW-1185">Reference proteome</keyword>
<dbReference type="KEGG" id="mcha:111004848"/>
<organism evidence="3 4">
    <name type="scientific">Momordica charantia</name>
    <name type="common">Bitter gourd</name>
    <name type="synonym">Balsam pear</name>
    <dbReference type="NCBI Taxonomy" id="3673"/>
    <lineage>
        <taxon>Eukaryota</taxon>
        <taxon>Viridiplantae</taxon>
        <taxon>Streptophyta</taxon>
        <taxon>Embryophyta</taxon>
        <taxon>Tracheophyta</taxon>
        <taxon>Spermatophyta</taxon>
        <taxon>Magnoliopsida</taxon>
        <taxon>eudicotyledons</taxon>
        <taxon>Gunneridae</taxon>
        <taxon>Pentapetalae</taxon>
        <taxon>rosids</taxon>
        <taxon>fabids</taxon>
        <taxon>Cucurbitales</taxon>
        <taxon>Cucurbitaceae</taxon>
        <taxon>Momordiceae</taxon>
        <taxon>Momordica</taxon>
    </lineage>
</organism>
<gene>
    <name evidence="4" type="primary">LOC111004848</name>
</gene>
<dbReference type="GeneID" id="111004848"/>
<feature type="compositionally biased region" description="Polar residues" evidence="2">
    <location>
        <begin position="134"/>
        <end position="144"/>
    </location>
</feature>
<dbReference type="GO" id="GO:0006355">
    <property type="term" value="P:regulation of DNA-templated transcription"/>
    <property type="evidence" value="ECO:0007669"/>
    <property type="project" value="InterPro"/>
</dbReference>
<evidence type="ECO:0000313" key="4">
    <source>
        <dbReference type="RefSeq" id="XP_022131761.1"/>
    </source>
</evidence>
<evidence type="ECO:0000313" key="3">
    <source>
        <dbReference type="Proteomes" id="UP000504603"/>
    </source>
</evidence>
<dbReference type="GO" id="GO:0003712">
    <property type="term" value="F:transcription coregulator activity"/>
    <property type="evidence" value="ECO:0007669"/>
    <property type="project" value="InterPro"/>
</dbReference>
<dbReference type="PANTHER" id="PTHR35300">
    <property type="entry name" value="COACTIVATOR CBP, KIX DOMAIN-CONTAINING PROTEIN-RELATED"/>
    <property type="match status" value="1"/>
</dbReference>
<dbReference type="Gene3D" id="1.10.246.20">
    <property type="entry name" value="Coactivator CBP, KIX domain"/>
    <property type="match status" value="1"/>
</dbReference>
<dbReference type="PANTHER" id="PTHR35300:SF5">
    <property type="entry name" value="HISTONE ACETYLTRANSFERASE"/>
    <property type="match status" value="1"/>
</dbReference>
<sequence length="395" mass="44165">MPRPGPRPYECVRRAWHSDRHQPIRGSLIQEIFKVVHEIHNSSTKKNKEWQEMLPIVVFKAEVILYSKASSEAEYMDFNTLRDRLVDAINTIIRLDESTETGEFLQPCIEAALNLGCTPRRASRSQRNNNSTNYLSFRNQESPSMSPPPMAVKTSQGVVTNSHYVPHFWSLVKPVANGSSHPGIRFQSLLPANNSTTEKFPASISPHCLMENVLPSNKFSIYPLYYSSDTHQQGLHSGFEITPRPISTSLDSANGGVMEKTSASDTMAANGITQNEARYSLGSPCDLALRLGPLSASSSSYEHKIPHCMFKVGSGSSPEEAKSDDCSPVMERKLPLFPLVNPYSLSEHNPWERSLEGECVDAEPRIRKRKADFSHLSRERHFSWLSKLPSSGFTG</sequence>
<protein>
    <submittedName>
        <fullName evidence="4">Uncharacterized protein LOC111004848</fullName>
    </submittedName>
</protein>
<name>A0A6J1BQE5_MOMCH</name>
<dbReference type="Proteomes" id="UP000504603">
    <property type="component" value="Unplaced"/>
</dbReference>
<dbReference type="RefSeq" id="XP_022131761.1">
    <property type="nucleotide sequence ID" value="XM_022276069.1"/>
</dbReference>
<reference evidence="4" key="1">
    <citation type="submission" date="2025-08" db="UniProtKB">
        <authorList>
            <consortium name="RefSeq"/>
        </authorList>
    </citation>
    <scope>IDENTIFICATION</scope>
    <source>
        <strain evidence="4">OHB3-1</strain>
    </source>
</reference>